<name>A0A2I1M9A4_9FIRM</name>
<accession>A0A2I1M9A4</accession>
<reference evidence="2 4" key="2">
    <citation type="submission" date="2018-06" db="EMBL/GenBank/DDBJ databases">
        <authorList>
            <consortium name="Pathogen Informatics"/>
            <person name="Doyle S."/>
        </authorList>
    </citation>
    <scope>NUCLEOTIDE SEQUENCE [LARGE SCALE GENOMIC DNA]</scope>
    <source>
        <strain evidence="2 4">NCTC9810</strain>
    </source>
</reference>
<keyword evidence="3" id="KW-1185">Reference proteome</keyword>
<evidence type="ECO:0000313" key="3">
    <source>
        <dbReference type="Proteomes" id="UP000234335"/>
    </source>
</evidence>
<reference evidence="1 3" key="1">
    <citation type="submission" date="2017-12" db="EMBL/GenBank/DDBJ databases">
        <title>Phylogenetic diversity of female urinary microbiome.</title>
        <authorList>
            <person name="Thomas-White K."/>
            <person name="Wolfe A.J."/>
        </authorList>
    </citation>
    <scope>NUCLEOTIDE SEQUENCE [LARGE SCALE GENOMIC DNA]</scope>
    <source>
        <strain evidence="1 3">UMB0119</strain>
    </source>
</reference>
<dbReference type="RefSeq" id="WP_101540362.1">
    <property type="nucleotide sequence ID" value="NZ_CALTZC010000031.1"/>
</dbReference>
<dbReference type="Proteomes" id="UP000255124">
    <property type="component" value="Unassembled WGS sequence"/>
</dbReference>
<evidence type="ECO:0000313" key="1">
    <source>
        <dbReference type="EMBL" id="PKZ16701.1"/>
    </source>
</evidence>
<protein>
    <submittedName>
        <fullName evidence="2">Uncharacterized conserved protein</fullName>
    </submittedName>
</protein>
<sequence>MSDLVKLAKESIKYYLETGKYLTEYDEELKNNNNGVIVIVNKDGKTEKSGSIYPTRSDIGLDTIHEAVNVTVFNNAIDLSDIDIDDLYLSVYEITKIKQIQYMEEFGMYHGLLLKYNNNSAMVFRNDYESDYNMFEDAIKIANVDSHDVFTMEKFKVNKHL</sequence>
<dbReference type="EMBL" id="PKGS01000003">
    <property type="protein sequence ID" value="PKZ16701.1"/>
    <property type="molecule type" value="Genomic_DNA"/>
</dbReference>
<organism evidence="1 3">
    <name type="scientific">Anaerococcus octavius</name>
    <dbReference type="NCBI Taxonomy" id="54007"/>
    <lineage>
        <taxon>Bacteria</taxon>
        <taxon>Bacillati</taxon>
        <taxon>Bacillota</taxon>
        <taxon>Tissierellia</taxon>
        <taxon>Tissierellales</taxon>
        <taxon>Peptoniphilaceae</taxon>
        <taxon>Anaerococcus</taxon>
    </lineage>
</organism>
<dbReference type="OrthoDB" id="159752at2"/>
<dbReference type="EMBL" id="UFTA01000002">
    <property type="protein sequence ID" value="SUU91755.1"/>
    <property type="molecule type" value="Genomic_DNA"/>
</dbReference>
<gene>
    <name evidence="1" type="ORF">CYJ34_05750</name>
    <name evidence="2" type="ORF">NCTC9810_00051</name>
</gene>
<evidence type="ECO:0000313" key="4">
    <source>
        <dbReference type="Proteomes" id="UP000255124"/>
    </source>
</evidence>
<proteinExistence type="predicted"/>
<evidence type="ECO:0000313" key="2">
    <source>
        <dbReference type="EMBL" id="SUU91755.1"/>
    </source>
</evidence>
<dbReference type="AlphaFoldDB" id="A0A2I1M9A4"/>
<dbReference type="Proteomes" id="UP000234335">
    <property type="component" value="Unassembled WGS sequence"/>
</dbReference>